<feature type="transmembrane region" description="Helical" evidence="6">
    <location>
        <begin position="6"/>
        <end position="27"/>
    </location>
</feature>
<dbReference type="OrthoDB" id="9763003at2"/>
<proteinExistence type="predicted"/>
<dbReference type="InterPro" id="IPR003841">
    <property type="entry name" value="Na/Pi_transpt"/>
</dbReference>
<evidence type="ECO:0000256" key="5">
    <source>
        <dbReference type="ARBA" id="ARBA00023136"/>
    </source>
</evidence>
<organism evidence="7 8">
    <name type="scientific">Algoriphagus faecimaris</name>
    <dbReference type="NCBI Taxonomy" id="686796"/>
    <lineage>
        <taxon>Bacteria</taxon>
        <taxon>Pseudomonadati</taxon>
        <taxon>Bacteroidota</taxon>
        <taxon>Cytophagia</taxon>
        <taxon>Cytophagales</taxon>
        <taxon>Cyclobacteriaceae</taxon>
        <taxon>Algoriphagus</taxon>
    </lineage>
</organism>
<keyword evidence="8" id="KW-1185">Reference proteome</keyword>
<reference evidence="8" key="1">
    <citation type="submission" date="2016-10" db="EMBL/GenBank/DDBJ databases">
        <authorList>
            <person name="Varghese N."/>
            <person name="Submissions S."/>
        </authorList>
    </citation>
    <scope>NUCLEOTIDE SEQUENCE [LARGE SCALE GENOMIC DNA]</scope>
    <source>
        <strain evidence="8">DSM 23095</strain>
    </source>
</reference>
<evidence type="ECO:0000256" key="6">
    <source>
        <dbReference type="SAM" id="Phobius"/>
    </source>
</evidence>
<feature type="transmembrane region" description="Helical" evidence="6">
    <location>
        <begin position="109"/>
        <end position="128"/>
    </location>
</feature>
<comment type="subcellular location">
    <subcellularLocation>
        <location evidence="1">Cell membrane</location>
        <topology evidence="1">Multi-pass membrane protein</topology>
    </subcellularLocation>
</comment>
<feature type="transmembrane region" description="Helical" evidence="6">
    <location>
        <begin position="176"/>
        <end position="202"/>
    </location>
</feature>
<keyword evidence="4 6" id="KW-1133">Transmembrane helix</keyword>
<dbReference type="GO" id="GO:0044341">
    <property type="term" value="P:sodium-dependent phosphate transport"/>
    <property type="evidence" value="ECO:0007669"/>
    <property type="project" value="InterPro"/>
</dbReference>
<dbReference type="Pfam" id="PF02690">
    <property type="entry name" value="Na_Pi_cotrans"/>
    <property type="match status" value="2"/>
</dbReference>
<dbReference type="NCBIfam" id="NF037997">
    <property type="entry name" value="Na_Pi_symport"/>
    <property type="match status" value="1"/>
</dbReference>
<accession>A0A1G6S098</accession>
<dbReference type="EMBL" id="FNAC01000014">
    <property type="protein sequence ID" value="SDD09597.1"/>
    <property type="molecule type" value="Genomic_DNA"/>
</dbReference>
<protein>
    <submittedName>
        <fullName evidence="7">Phosphate:Na+ symporter</fullName>
    </submittedName>
</protein>
<dbReference type="PANTHER" id="PTHR10010">
    <property type="entry name" value="SOLUTE CARRIER FAMILY 34 SODIUM PHOSPHATE , MEMBER 2-RELATED"/>
    <property type="match status" value="1"/>
</dbReference>
<feature type="transmembrane region" description="Helical" evidence="6">
    <location>
        <begin position="282"/>
        <end position="301"/>
    </location>
</feature>
<evidence type="ECO:0000256" key="2">
    <source>
        <dbReference type="ARBA" id="ARBA00022475"/>
    </source>
</evidence>
<feature type="transmembrane region" description="Helical" evidence="6">
    <location>
        <begin position="48"/>
        <end position="75"/>
    </location>
</feature>
<evidence type="ECO:0000256" key="4">
    <source>
        <dbReference type="ARBA" id="ARBA00022989"/>
    </source>
</evidence>
<dbReference type="Proteomes" id="UP000199060">
    <property type="component" value="Unassembled WGS sequence"/>
</dbReference>
<feature type="transmembrane region" description="Helical" evidence="6">
    <location>
        <begin position="81"/>
        <end position="102"/>
    </location>
</feature>
<keyword evidence="2" id="KW-1003">Cell membrane</keyword>
<keyword evidence="5 6" id="KW-0472">Membrane</keyword>
<name>A0A1G6S098_9BACT</name>
<dbReference type="PANTHER" id="PTHR10010:SF46">
    <property type="entry name" value="SODIUM-DEPENDENT PHOSPHATE TRANSPORT PROTEIN 2B"/>
    <property type="match status" value="1"/>
</dbReference>
<dbReference type="AlphaFoldDB" id="A0A1G6S098"/>
<sequence>MSDFNYWEFLAGLGIFLLGMGQMEGALKELAGKSFRNLLQKFTNKPWKGILVGTGITAILQSSSLVTLMVLAFLGAGILNLHHAMGVILGANLGTTITAWIVATFGFKISIAAISFPFIGFGSLMTVFFAQRTILRNLGLFMLGFGFLFFGIELMKGSIEEIANQVAIERFREVSLIVFLIIGILLTALIQSSSATLVILLSAINAQVIGLEQAAAATIGANIGTTITVVLGALAGTPDKKRLALLHSLFNVISGLLVFIFLHQIMDWILSQEIGKDPLIDLVLFNTFLNLFGILLFYPFLRPLEKWLKHRFVEETQAVTSYIQNVDIEIPEVAIKALEKELDQLYQKTRLYIKLNLGLEKPDHKDSFWSKVLGKPFEQIGLYNNMKAIEDEITAYHLKLQASSIKEEEAKQLTSIMLSLRLMIFAAKDFKDISHNLAELQNASRNLPKNFLKKVQRISTEVLQNIEQINQNTNTVLEVPQWLSGLESMADQLIEETYEEARTHKTDVPFSTLTNVTKEFLRGLYNLGAAVLHRQHPINEVIDQETLAKAPPKD</sequence>
<feature type="transmembrane region" description="Helical" evidence="6">
    <location>
        <begin position="243"/>
        <end position="262"/>
    </location>
</feature>
<feature type="transmembrane region" description="Helical" evidence="6">
    <location>
        <begin position="214"/>
        <end position="236"/>
    </location>
</feature>
<evidence type="ECO:0000256" key="1">
    <source>
        <dbReference type="ARBA" id="ARBA00004651"/>
    </source>
</evidence>
<evidence type="ECO:0000313" key="8">
    <source>
        <dbReference type="Proteomes" id="UP000199060"/>
    </source>
</evidence>
<gene>
    <name evidence="7" type="ORF">SAMN04488104_1014101</name>
</gene>
<feature type="transmembrane region" description="Helical" evidence="6">
    <location>
        <begin position="134"/>
        <end position="155"/>
    </location>
</feature>
<dbReference type="RefSeq" id="WP_087939008.1">
    <property type="nucleotide sequence ID" value="NZ_FNAC01000014.1"/>
</dbReference>
<dbReference type="GO" id="GO:0005886">
    <property type="term" value="C:plasma membrane"/>
    <property type="evidence" value="ECO:0007669"/>
    <property type="project" value="UniProtKB-SubCell"/>
</dbReference>
<evidence type="ECO:0000256" key="3">
    <source>
        <dbReference type="ARBA" id="ARBA00022692"/>
    </source>
</evidence>
<dbReference type="GO" id="GO:0005436">
    <property type="term" value="F:sodium:phosphate symporter activity"/>
    <property type="evidence" value="ECO:0007669"/>
    <property type="project" value="InterPro"/>
</dbReference>
<keyword evidence="3 6" id="KW-0812">Transmembrane</keyword>
<evidence type="ECO:0000313" key="7">
    <source>
        <dbReference type="EMBL" id="SDD09597.1"/>
    </source>
</evidence>